<sequence>MTKPITPFFSFASKRLLTSLLLACLSLSSASYAEAISNTPGGQQTVAKFMESLARYITWPKESFSSPDSPYTYCLMGETAMYDSLSARLGSKKVKKRGFEIRQLDLADIEQGKDCHLVFLGAPGVAKLRETIAALSGSAILTTGDFKQFAAHGGMVGFVGTGNKGSLQINKKRLEGSGLKASSKLYRVSSK</sequence>
<dbReference type="RefSeq" id="WP_169713911.1">
    <property type="nucleotide sequence ID" value="NZ_CP019343.1"/>
</dbReference>
<dbReference type="AlphaFoldDB" id="A0A1X9NC76"/>
<organism evidence="2 3">
    <name type="scientific">Oceanicoccus sagamiensis</name>
    <dbReference type="NCBI Taxonomy" id="716816"/>
    <lineage>
        <taxon>Bacteria</taxon>
        <taxon>Pseudomonadati</taxon>
        <taxon>Pseudomonadota</taxon>
        <taxon>Gammaproteobacteria</taxon>
        <taxon>Cellvibrionales</taxon>
        <taxon>Spongiibacteraceae</taxon>
        <taxon>Oceanicoccus</taxon>
    </lineage>
</organism>
<dbReference type="Pfam" id="PF13689">
    <property type="entry name" value="DUF4154"/>
    <property type="match status" value="1"/>
</dbReference>
<dbReference type="InterPro" id="IPR025293">
    <property type="entry name" value="YfiR/HmsC-like"/>
</dbReference>
<keyword evidence="1" id="KW-0732">Signal</keyword>
<dbReference type="Proteomes" id="UP000193450">
    <property type="component" value="Chromosome"/>
</dbReference>
<evidence type="ECO:0000313" key="2">
    <source>
        <dbReference type="EMBL" id="ARN73505.1"/>
    </source>
</evidence>
<feature type="signal peptide" evidence="1">
    <location>
        <begin position="1"/>
        <end position="35"/>
    </location>
</feature>
<name>A0A1X9NC76_9GAMM</name>
<evidence type="ECO:0000256" key="1">
    <source>
        <dbReference type="SAM" id="SignalP"/>
    </source>
</evidence>
<reference evidence="2 3" key="1">
    <citation type="submission" date="2016-11" db="EMBL/GenBank/DDBJ databases">
        <title>Trade-off between light-utilization and light-protection in marine flavobacteria.</title>
        <authorList>
            <person name="Kumagai Y."/>
        </authorList>
    </citation>
    <scope>NUCLEOTIDE SEQUENCE [LARGE SCALE GENOMIC DNA]</scope>
    <source>
        <strain evidence="2 3">NBRC 107125</strain>
    </source>
</reference>
<protein>
    <recommendedName>
        <fullName evidence="4">YfiR family protein</fullName>
    </recommendedName>
</protein>
<dbReference type="STRING" id="716816.BST96_04860"/>
<dbReference type="EMBL" id="CP019343">
    <property type="protein sequence ID" value="ARN73505.1"/>
    <property type="molecule type" value="Genomic_DNA"/>
</dbReference>
<feature type="chain" id="PRO_5012078432" description="YfiR family protein" evidence="1">
    <location>
        <begin position="36"/>
        <end position="191"/>
    </location>
</feature>
<evidence type="ECO:0000313" key="3">
    <source>
        <dbReference type="Proteomes" id="UP000193450"/>
    </source>
</evidence>
<dbReference type="KEGG" id="osg:BST96_04860"/>
<proteinExistence type="predicted"/>
<accession>A0A1X9NC76</accession>
<keyword evidence="3" id="KW-1185">Reference proteome</keyword>
<gene>
    <name evidence="2" type="ORF">BST96_04860</name>
</gene>
<evidence type="ECO:0008006" key="4">
    <source>
        <dbReference type="Google" id="ProtNLM"/>
    </source>
</evidence>